<evidence type="ECO:0000313" key="11">
    <source>
        <dbReference type="Proteomes" id="UP000594118"/>
    </source>
</evidence>
<gene>
    <name evidence="10" type="ORF">F3W81_04035</name>
</gene>
<dbReference type="AlphaFoldDB" id="A0A7L9WJQ0"/>
<dbReference type="RefSeq" id="WP_193082379.1">
    <property type="nucleotide sequence ID" value="NZ_CP045201.1"/>
</dbReference>
<evidence type="ECO:0000256" key="6">
    <source>
        <dbReference type="SAM" id="MobiDB-lite"/>
    </source>
</evidence>
<keyword evidence="4" id="KW-0807">Transducer</keyword>
<dbReference type="Gene3D" id="6.10.340.10">
    <property type="match status" value="1"/>
</dbReference>
<dbReference type="InterPro" id="IPR004090">
    <property type="entry name" value="Chemotax_Me-accpt_rcpt"/>
</dbReference>
<feature type="domain" description="HAMP" evidence="9">
    <location>
        <begin position="211"/>
        <end position="264"/>
    </location>
</feature>
<dbReference type="FunFam" id="1.10.287.950:FF:000001">
    <property type="entry name" value="Methyl-accepting chemotaxis sensory transducer"/>
    <property type="match status" value="1"/>
</dbReference>
<feature type="domain" description="HAMP" evidence="9">
    <location>
        <begin position="272"/>
        <end position="324"/>
    </location>
</feature>
<dbReference type="EMBL" id="CP045201">
    <property type="protein sequence ID" value="QOL80064.1"/>
    <property type="molecule type" value="Genomic_DNA"/>
</dbReference>
<evidence type="ECO:0000313" key="10">
    <source>
        <dbReference type="EMBL" id="QOL80064.1"/>
    </source>
</evidence>
<evidence type="ECO:0000256" key="7">
    <source>
        <dbReference type="SAM" id="Phobius"/>
    </source>
</evidence>
<dbReference type="PRINTS" id="PR00260">
    <property type="entry name" value="CHEMTRNSDUCR"/>
</dbReference>
<name>A0A7L9WJQ0_9RHOB</name>
<keyword evidence="7" id="KW-1133">Transmembrane helix</keyword>
<dbReference type="SUPFAM" id="SSF58104">
    <property type="entry name" value="Methyl-accepting chemotaxis protein (MCP) signaling domain"/>
    <property type="match status" value="1"/>
</dbReference>
<dbReference type="PANTHER" id="PTHR43531:SF11">
    <property type="entry name" value="METHYL-ACCEPTING CHEMOTAXIS PROTEIN 3"/>
    <property type="match status" value="1"/>
</dbReference>
<dbReference type="PROSITE" id="PS50885">
    <property type="entry name" value="HAMP"/>
    <property type="match status" value="2"/>
</dbReference>
<dbReference type="SMART" id="SM00283">
    <property type="entry name" value="MA"/>
    <property type="match status" value="1"/>
</dbReference>
<dbReference type="Proteomes" id="UP000594118">
    <property type="component" value="Chromosome"/>
</dbReference>
<dbReference type="InterPro" id="IPR051310">
    <property type="entry name" value="MCP_chemotaxis"/>
</dbReference>
<evidence type="ECO:0000256" key="2">
    <source>
        <dbReference type="ARBA" id="ARBA00022500"/>
    </source>
</evidence>
<sequence>MKKFVSVRYRLLLICLVSTAAIGITAGFGLIGMTRSNAALAVSVTATSAVLHQKQADMMHDTMRSDVLSAYLTGPEGAAEEKATAKQEIEAHAAEFRASISALEALPLAQKVRSGVDAVAPLLEAYIEQSLSTFTLALTDADKAAVQRPKFDTAFGDLEDVMEVLGEEIETLGNQAGELARKENILWINLLLALSCATIAATVVLTLIISKRITGPLNSVKASIVNVANGNLDAAISGVGREDEVGNIATALEALRRTLVKARELERELKEGTQQRVVKELGIGLKHLSEGNLSHTINDPFPDDYETLRINYNRTIDVLSTVIAQVVDVSAMIREEASDITTSSTDLSRRTTSQAATLEETAAALELITTSVRSAATGARGVETIVAEAQVEANKGDEVVRNAIVAINGIKQSSDQIASIIGLIDDIAFQTNLLALNAGVEAARAGEGGRGFAVVASEVRALAQRSSDASNEIKSLIGNSAQLVSRGVSEVDTAGKSLERIVERVSNISTLIADISAGASEQSVSLGEINSGISDLDSVTQRNVAMVENSLAVTQRLQSNADKLVSLVSRFSVSHDQDTGRSHNNGNDGKWRSRPATAA</sequence>
<evidence type="ECO:0000259" key="8">
    <source>
        <dbReference type="PROSITE" id="PS50111"/>
    </source>
</evidence>
<feature type="domain" description="Methyl-accepting transducer" evidence="8">
    <location>
        <begin position="329"/>
        <end position="558"/>
    </location>
</feature>
<dbReference type="GO" id="GO:0004888">
    <property type="term" value="F:transmembrane signaling receptor activity"/>
    <property type="evidence" value="ECO:0007669"/>
    <property type="project" value="InterPro"/>
</dbReference>
<dbReference type="PANTHER" id="PTHR43531">
    <property type="entry name" value="PROTEIN ICFG"/>
    <property type="match status" value="1"/>
</dbReference>
<dbReference type="GO" id="GO:0007165">
    <property type="term" value="P:signal transduction"/>
    <property type="evidence" value="ECO:0007669"/>
    <property type="project" value="UniProtKB-KW"/>
</dbReference>
<protein>
    <submittedName>
        <fullName evidence="10">HAMP domain-containing protein</fullName>
    </submittedName>
</protein>
<keyword evidence="7" id="KW-0472">Membrane</keyword>
<keyword evidence="7" id="KW-0812">Transmembrane</keyword>
<dbReference type="SUPFAM" id="SSF158472">
    <property type="entry name" value="HAMP domain-like"/>
    <property type="match status" value="1"/>
</dbReference>
<feature type="transmembrane region" description="Helical" evidence="7">
    <location>
        <begin position="185"/>
        <end position="209"/>
    </location>
</feature>
<dbReference type="Pfam" id="PF00672">
    <property type="entry name" value="HAMP"/>
    <property type="match status" value="1"/>
</dbReference>
<keyword evidence="5" id="KW-0175">Coiled coil</keyword>
<evidence type="ECO:0000256" key="3">
    <source>
        <dbReference type="ARBA" id="ARBA00029447"/>
    </source>
</evidence>
<accession>A0A7L9WJQ0</accession>
<evidence type="ECO:0000259" key="9">
    <source>
        <dbReference type="PROSITE" id="PS50885"/>
    </source>
</evidence>
<organism evidence="10 11">
    <name type="scientific">Pseudooceanicola spongiae</name>
    <dbReference type="NCBI Taxonomy" id="2613965"/>
    <lineage>
        <taxon>Bacteria</taxon>
        <taxon>Pseudomonadati</taxon>
        <taxon>Pseudomonadota</taxon>
        <taxon>Alphaproteobacteria</taxon>
        <taxon>Rhodobacterales</taxon>
        <taxon>Paracoccaceae</taxon>
        <taxon>Pseudooceanicola</taxon>
    </lineage>
</organism>
<dbReference type="PROSITE" id="PS50111">
    <property type="entry name" value="CHEMOTAXIS_TRANSDUC_2"/>
    <property type="match status" value="1"/>
</dbReference>
<dbReference type="Gene3D" id="1.10.287.950">
    <property type="entry name" value="Methyl-accepting chemotaxis protein"/>
    <property type="match status" value="1"/>
</dbReference>
<dbReference type="KEGG" id="pshq:F3W81_04035"/>
<dbReference type="InterPro" id="IPR004089">
    <property type="entry name" value="MCPsignal_dom"/>
</dbReference>
<dbReference type="CDD" id="cd11386">
    <property type="entry name" value="MCP_signal"/>
    <property type="match status" value="1"/>
</dbReference>
<feature type="region of interest" description="Disordered" evidence="6">
    <location>
        <begin position="575"/>
        <end position="599"/>
    </location>
</feature>
<dbReference type="Pfam" id="PF00015">
    <property type="entry name" value="MCPsignal"/>
    <property type="match status" value="1"/>
</dbReference>
<dbReference type="GO" id="GO:0006935">
    <property type="term" value="P:chemotaxis"/>
    <property type="evidence" value="ECO:0007669"/>
    <property type="project" value="UniProtKB-KW"/>
</dbReference>
<comment type="similarity">
    <text evidence="3">Belongs to the methyl-accepting chemotaxis (MCP) protein family.</text>
</comment>
<dbReference type="InterPro" id="IPR003660">
    <property type="entry name" value="HAMP_dom"/>
</dbReference>
<keyword evidence="2" id="KW-0145">Chemotaxis</keyword>
<feature type="coiled-coil region" evidence="5">
    <location>
        <begin position="248"/>
        <end position="275"/>
    </location>
</feature>
<comment type="subcellular location">
    <subcellularLocation>
        <location evidence="1">Membrane</location>
    </subcellularLocation>
</comment>
<evidence type="ECO:0000256" key="4">
    <source>
        <dbReference type="PROSITE-ProRule" id="PRU00284"/>
    </source>
</evidence>
<evidence type="ECO:0000256" key="1">
    <source>
        <dbReference type="ARBA" id="ARBA00004370"/>
    </source>
</evidence>
<dbReference type="SMART" id="SM00304">
    <property type="entry name" value="HAMP"/>
    <property type="match status" value="2"/>
</dbReference>
<reference evidence="10 11" key="1">
    <citation type="submission" date="2019-10" db="EMBL/GenBank/DDBJ databases">
        <title>Pseudopuniceibacterium sp. HQ09 islated from Antarctica.</title>
        <authorList>
            <person name="Liao L."/>
            <person name="Su S."/>
            <person name="Chen B."/>
            <person name="Yu Y."/>
        </authorList>
    </citation>
    <scope>NUCLEOTIDE SEQUENCE [LARGE SCALE GENOMIC DNA]</scope>
    <source>
        <strain evidence="10 11">HQ09</strain>
    </source>
</reference>
<evidence type="ECO:0000256" key="5">
    <source>
        <dbReference type="SAM" id="Coils"/>
    </source>
</evidence>
<dbReference type="GO" id="GO:0016020">
    <property type="term" value="C:membrane"/>
    <property type="evidence" value="ECO:0007669"/>
    <property type="project" value="UniProtKB-SubCell"/>
</dbReference>
<keyword evidence="11" id="KW-1185">Reference proteome</keyword>
<proteinExistence type="inferred from homology"/>